<evidence type="ECO:0000256" key="3">
    <source>
        <dbReference type="SAM" id="Phobius"/>
    </source>
</evidence>
<feature type="transmembrane region" description="Helical" evidence="3">
    <location>
        <begin position="66"/>
        <end position="84"/>
    </location>
</feature>
<evidence type="ECO:0000259" key="4">
    <source>
        <dbReference type="Pfam" id="PF00452"/>
    </source>
</evidence>
<dbReference type="GO" id="GO:0008053">
    <property type="term" value="P:mitochondrial fusion"/>
    <property type="evidence" value="ECO:0007669"/>
    <property type="project" value="TreeGrafter"/>
</dbReference>
<dbReference type="GO" id="GO:0097192">
    <property type="term" value="P:extrinsic apoptotic signaling pathway in absence of ligand"/>
    <property type="evidence" value="ECO:0007669"/>
    <property type="project" value="TreeGrafter"/>
</dbReference>
<dbReference type="SUPFAM" id="SSF56854">
    <property type="entry name" value="Bcl-2 inhibitors of programmed cell death"/>
    <property type="match status" value="1"/>
</dbReference>
<proteinExistence type="inferred from homology"/>
<accession>A0A0B6Y804</accession>
<dbReference type="InterPro" id="IPR026298">
    <property type="entry name" value="Bcl-2_fam"/>
</dbReference>
<dbReference type="GO" id="GO:0008630">
    <property type="term" value="P:intrinsic apoptotic signaling pathway in response to DNA damage"/>
    <property type="evidence" value="ECO:0007669"/>
    <property type="project" value="TreeGrafter"/>
</dbReference>
<evidence type="ECO:0000313" key="5">
    <source>
        <dbReference type="EMBL" id="CEK52273.1"/>
    </source>
</evidence>
<feature type="transmembrane region" description="Helical" evidence="3">
    <location>
        <begin position="6"/>
        <end position="29"/>
    </location>
</feature>
<feature type="domain" description="Bcl-2 Bcl-2 homology region 1-3" evidence="4">
    <location>
        <begin position="1"/>
        <end position="50"/>
    </location>
</feature>
<dbReference type="GO" id="GO:0015267">
    <property type="term" value="F:channel activity"/>
    <property type="evidence" value="ECO:0007669"/>
    <property type="project" value="TreeGrafter"/>
</dbReference>
<dbReference type="InterPro" id="IPR002475">
    <property type="entry name" value="Bcl2-like"/>
</dbReference>
<comment type="similarity">
    <text evidence="1">Belongs to the Bcl-2 family.</text>
</comment>
<dbReference type="EMBL" id="HACG01005408">
    <property type="protein sequence ID" value="CEK52273.1"/>
    <property type="molecule type" value="Transcribed_RNA"/>
</dbReference>
<protein>
    <recommendedName>
        <fullName evidence="4">Bcl-2 Bcl-2 homology region 1-3 domain-containing protein</fullName>
    </recommendedName>
</protein>
<dbReference type="GO" id="GO:0051400">
    <property type="term" value="F:BH domain binding"/>
    <property type="evidence" value="ECO:0007669"/>
    <property type="project" value="TreeGrafter"/>
</dbReference>
<keyword evidence="3" id="KW-0472">Membrane</keyword>
<evidence type="ECO:0000256" key="1">
    <source>
        <dbReference type="ARBA" id="ARBA00009458"/>
    </source>
</evidence>
<dbReference type="GO" id="GO:0005741">
    <property type="term" value="C:mitochondrial outer membrane"/>
    <property type="evidence" value="ECO:0007669"/>
    <property type="project" value="TreeGrafter"/>
</dbReference>
<dbReference type="Pfam" id="PF00452">
    <property type="entry name" value="Bcl-2"/>
    <property type="match status" value="1"/>
</dbReference>
<dbReference type="InterPro" id="IPR036834">
    <property type="entry name" value="Bcl-2-like_sf"/>
</dbReference>
<organism evidence="5">
    <name type="scientific">Arion vulgaris</name>
    <dbReference type="NCBI Taxonomy" id="1028688"/>
    <lineage>
        <taxon>Eukaryota</taxon>
        <taxon>Metazoa</taxon>
        <taxon>Spiralia</taxon>
        <taxon>Lophotrochozoa</taxon>
        <taxon>Mollusca</taxon>
        <taxon>Gastropoda</taxon>
        <taxon>Heterobranchia</taxon>
        <taxon>Euthyneura</taxon>
        <taxon>Panpulmonata</taxon>
        <taxon>Eupulmonata</taxon>
        <taxon>Stylommatophora</taxon>
        <taxon>Helicina</taxon>
        <taxon>Arionoidea</taxon>
        <taxon>Arionidae</taxon>
        <taxon>Arion</taxon>
    </lineage>
</organism>
<reference evidence="5" key="1">
    <citation type="submission" date="2014-12" db="EMBL/GenBank/DDBJ databases">
        <title>Insight into the proteome of Arion vulgaris.</title>
        <authorList>
            <person name="Aradska J."/>
            <person name="Bulat T."/>
            <person name="Smidak R."/>
            <person name="Sarate P."/>
            <person name="Gangsoo J."/>
            <person name="Sialana F."/>
            <person name="Bilban M."/>
            <person name="Lubec G."/>
        </authorList>
    </citation>
    <scope>NUCLEOTIDE SEQUENCE</scope>
    <source>
        <tissue evidence="5">Skin</tissue>
    </source>
</reference>
<dbReference type="InterPro" id="IPR046371">
    <property type="entry name" value="Bcl-2_BH1-3"/>
</dbReference>
<dbReference type="GO" id="GO:0001836">
    <property type="term" value="P:release of cytochrome c from mitochondria"/>
    <property type="evidence" value="ECO:0007669"/>
    <property type="project" value="TreeGrafter"/>
</dbReference>
<dbReference type="AlphaFoldDB" id="A0A0B6Y804"/>
<feature type="non-terminal residue" evidence="5">
    <location>
        <position position="1"/>
    </location>
</feature>
<dbReference type="GO" id="GO:0042981">
    <property type="term" value="P:regulation of apoptotic process"/>
    <property type="evidence" value="ECO:0007669"/>
    <property type="project" value="InterPro"/>
</dbReference>
<keyword evidence="2" id="KW-0053">Apoptosis</keyword>
<dbReference type="PANTHER" id="PTHR11256">
    <property type="entry name" value="BCL-2 RELATED"/>
    <property type="match status" value="1"/>
</dbReference>
<keyword evidence="3" id="KW-1133">Transmembrane helix</keyword>
<keyword evidence="3" id="KW-0812">Transmembrane</keyword>
<gene>
    <name evidence="5" type="primary">ORF16137</name>
</gene>
<dbReference type="Gene3D" id="1.10.437.10">
    <property type="entry name" value="Blc2-like"/>
    <property type="match status" value="1"/>
</dbReference>
<dbReference type="PROSITE" id="PS50062">
    <property type="entry name" value="BCL2_FAMILY"/>
    <property type="match status" value="1"/>
</dbReference>
<evidence type="ECO:0000256" key="2">
    <source>
        <dbReference type="ARBA" id="ARBA00022703"/>
    </source>
</evidence>
<sequence>WGRVASLIYFAYTVCVKAVRSLALMRNIISTIVRFMRRHVIQWVLEQGGWGAVVEYLDNSKKHIRYLVLGSLALCAGVFVYQKYLR</sequence>
<dbReference type="PANTHER" id="PTHR11256:SF56">
    <property type="entry name" value="BCL-2 BCL-2 HOMOLOGY REGION 1-3 DOMAIN-CONTAINING PROTEIN"/>
    <property type="match status" value="1"/>
</dbReference>
<name>A0A0B6Y804_9EUPU</name>